<dbReference type="Gene3D" id="3.30.1150.10">
    <property type="match status" value="1"/>
</dbReference>
<dbReference type="AlphaFoldDB" id="A0A5B8VXT1"/>
<organism evidence="3 4">
    <name type="scientific">Mucilaginibacter ginsenosidivorax</name>
    <dbReference type="NCBI Taxonomy" id="862126"/>
    <lineage>
        <taxon>Bacteria</taxon>
        <taxon>Pseudomonadati</taxon>
        <taxon>Bacteroidota</taxon>
        <taxon>Sphingobacteriia</taxon>
        <taxon>Sphingobacteriales</taxon>
        <taxon>Sphingobacteriaceae</taxon>
        <taxon>Mucilaginibacter</taxon>
    </lineage>
</organism>
<dbReference type="GO" id="GO:0031992">
    <property type="term" value="F:energy transducer activity"/>
    <property type="evidence" value="ECO:0007669"/>
    <property type="project" value="TreeGrafter"/>
</dbReference>
<evidence type="ECO:0000256" key="1">
    <source>
        <dbReference type="SAM" id="SignalP"/>
    </source>
</evidence>
<sequence>MVKTLLLTSLICLVFFASYGQNKKVSAKKKAERHVYDSVEKPPEPVGGLGDLTRLISRNLKFPNTCADYAGKIIVNFVIEPDGSIDNKTVMRDPSGDKHLFADQVFKIIESVKWKPGRLNGKPVATWYALPLTICLGSDD</sequence>
<dbReference type="KEGG" id="mgk:FSB76_05550"/>
<feature type="chain" id="PRO_5022789205" description="TonB C-terminal domain-containing protein" evidence="1">
    <location>
        <begin position="21"/>
        <end position="140"/>
    </location>
</feature>
<dbReference type="InterPro" id="IPR037682">
    <property type="entry name" value="TonB_C"/>
</dbReference>
<dbReference type="PANTHER" id="PTHR33446">
    <property type="entry name" value="PROTEIN TONB-RELATED"/>
    <property type="match status" value="1"/>
</dbReference>
<reference evidence="3 4" key="1">
    <citation type="journal article" date="2013" name="J. Microbiol.">
        <title>Mucilaginibacter ginsenosidivorax sp. nov., with ginsenoside converting activity isolated from sediment.</title>
        <authorList>
            <person name="Kim J.K."/>
            <person name="Choi T.E."/>
            <person name="Liu Q.M."/>
            <person name="Park H.Y."/>
            <person name="Yi T.H."/>
            <person name="Yoon M.H."/>
            <person name="Kim S.C."/>
            <person name="Im W.T."/>
        </authorList>
    </citation>
    <scope>NUCLEOTIDE SEQUENCE [LARGE SCALE GENOMIC DNA]</scope>
    <source>
        <strain evidence="3 4">KHI28</strain>
    </source>
</reference>
<dbReference type="Proteomes" id="UP000321362">
    <property type="component" value="Chromosome"/>
</dbReference>
<gene>
    <name evidence="3" type="ORF">FSB76_05550</name>
</gene>
<dbReference type="Pfam" id="PF03544">
    <property type="entry name" value="TonB_C"/>
    <property type="match status" value="1"/>
</dbReference>
<proteinExistence type="predicted"/>
<feature type="domain" description="TonB C-terminal" evidence="2">
    <location>
        <begin position="68"/>
        <end position="131"/>
    </location>
</feature>
<name>A0A5B8VXT1_9SPHI</name>
<accession>A0A5B8VXT1</accession>
<evidence type="ECO:0000313" key="3">
    <source>
        <dbReference type="EMBL" id="QEC75435.1"/>
    </source>
</evidence>
<keyword evidence="4" id="KW-1185">Reference proteome</keyword>
<keyword evidence="1" id="KW-0732">Signal</keyword>
<dbReference type="GO" id="GO:0055085">
    <property type="term" value="P:transmembrane transport"/>
    <property type="evidence" value="ECO:0007669"/>
    <property type="project" value="InterPro"/>
</dbReference>
<evidence type="ECO:0000259" key="2">
    <source>
        <dbReference type="Pfam" id="PF03544"/>
    </source>
</evidence>
<dbReference type="InterPro" id="IPR051045">
    <property type="entry name" value="TonB-dependent_transducer"/>
</dbReference>
<dbReference type="SUPFAM" id="SSF74653">
    <property type="entry name" value="TolA/TonB C-terminal domain"/>
    <property type="match status" value="1"/>
</dbReference>
<dbReference type="GO" id="GO:0098797">
    <property type="term" value="C:plasma membrane protein complex"/>
    <property type="evidence" value="ECO:0007669"/>
    <property type="project" value="TreeGrafter"/>
</dbReference>
<dbReference type="PANTHER" id="PTHR33446:SF2">
    <property type="entry name" value="PROTEIN TONB"/>
    <property type="match status" value="1"/>
</dbReference>
<feature type="signal peptide" evidence="1">
    <location>
        <begin position="1"/>
        <end position="20"/>
    </location>
</feature>
<protein>
    <recommendedName>
        <fullName evidence="2">TonB C-terminal domain-containing protein</fullName>
    </recommendedName>
</protein>
<dbReference type="EMBL" id="CP042437">
    <property type="protein sequence ID" value="QEC75435.1"/>
    <property type="molecule type" value="Genomic_DNA"/>
</dbReference>
<evidence type="ECO:0000313" key="4">
    <source>
        <dbReference type="Proteomes" id="UP000321362"/>
    </source>
</evidence>